<proteinExistence type="predicted"/>
<protein>
    <submittedName>
        <fullName evidence="3">Uncharacterized protein</fullName>
    </submittedName>
</protein>
<reference evidence="4 5" key="1">
    <citation type="submission" date="2019-05" db="EMBL/GenBank/DDBJ databases">
        <title>Emergence of the Ug99 lineage of the wheat stem rust pathogen through somatic hybridization.</title>
        <authorList>
            <person name="Li F."/>
            <person name="Upadhyaya N.M."/>
            <person name="Sperschneider J."/>
            <person name="Matny O."/>
            <person name="Nguyen-Phuc H."/>
            <person name="Mago R."/>
            <person name="Raley C."/>
            <person name="Miller M.E."/>
            <person name="Silverstein K.A.T."/>
            <person name="Henningsen E."/>
            <person name="Hirsch C.D."/>
            <person name="Visser B."/>
            <person name="Pretorius Z.A."/>
            <person name="Steffenson B.J."/>
            <person name="Schwessinger B."/>
            <person name="Dodds P.N."/>
            <person name="Figueroa M."/>
        </authorList>
    </citation>
    <scope>NUCLEOTIDE SEQUENCE [LARGE SCALE GENOMIC DNA]</scope>
    <source>
        <strain evidence="3">21-0</strain>
        <strain evidence="2 5">Ug99</strain>
    </source>
</reference>
<gene>
    <name evidence="3" type="ORF">PGT21_002746</name>
    <name evidence="2" type="ORF">PGTUg99_033437</name>
</gene>
<sequence length="145" mass="15707">MAKCDHNVRLKAMLPISTGANRQASIKPITGRSDTLFVNTLDVPQAATLLFRSLCCQLRTLCRILKRRTHPSNHQHSLKNQPPLAPRGLHEGVKSGSLAEENAEKQQGISCSKSASSPINAVHRVCPISSVSFPGFGDATAVSYY</sequence>
<dbReference type="EMBL" id="VSWC01000092">
    <property type="protein sequence ID" value="KAA1090484.1"/>
    <property type="molecule type" value="Genomic_DNA"/>
</dbReference>
<name>A0A5B0NPM2_PUCGR</name>
<dbReference type="Proteomes" id="UP000324748">
    <property type="component" value="Unassembled WGS sequence"/>
</dbReference>
<keyword evidence="4" id="KW-1185">Reference proteome</keyword>
<evidence type="ECO:0000313" key="5">
    <source>
        <dbReference type="Proteomes" id="UP000325313"/>
    </source>
</evidence>
<organism evidence="3 4">
    <name type="scientific">Puccinia graminis f. sp. tritici</name>
    <dbReference type="NCBI Taxonomy" id="56615"/>
    <lineage>
        <taxon>Eukaryota</taxon>
        <taxon>Fungi</taxon>
        <taxon>Dikarya</taxon>
        <taxon>Basidiomycota</taxon>
        <taxon>Pucciniomycotina</taxon>
        <taxon>Pucciniomycetes</taxon>
        <taxon>Pucciniales</taxon>
        <taxon>Pucciniaceae</taxon>
        <taxon>Puccinia</taxon>
    </lineage>
</organism>
<dbReference type="EMBL" id="VDEP01000473">
    <property type="protein sequence ID" value="KAA1074297.1"/>
    <property type="molecule type" value="Genomic_DNA"/>
</dbReference>
<evidence type="ECO:0000256" key="1">
    <source>
        <dbReference type="SAM" id="MobiDB-lite"/>
    </source>
</evidence>
<accession>A0A5B0NPM2</accession>
<evidence type="ECO:0000313" key="3">
    <source>
        <dbReference type="EMBL" id="KAA1090484.1"/>
    </source>
</evidence>
<evidence type="ECO:0000313" key="2">
    <source>
        <dbReference type="EMBL" id="KAA1074297.1"/>
    </source>
</evidence>
<comment type="caution">
    <text evidence="3">The sequence shown here is derived from an EMBL/GenBank/DDBJ whole genome shotgun (WGS) entry which is preliminary data.</text>
</comment>
<feature type="region of interest" description="Disordered" evidence="1">
    <location>
        <begin position="70"/>
        <end position="101"/>
    </location>
</feature>
<dbReference type="Proteomes" id="UP000325313">
    <property type="component" value="Unassembled WGS sequence"/>
</dbReference>
<dbReference type="AlphaFoldDB" id="A0A5B0NPM2"/>
<evidence type="ECO:0000313" key="4">
    <source>
        <dbReference type="Proteomes" id="UP000324748"/>
    </source>
</evidence>